<dbReference type="GO" id="GO:0051754">
    <property type="term" value="P:meiotic sister chromatid cohesion, centromeric"/>
    <property type="evidence" value="ECO:0007669"/>
    <property type="project" value="TreeGrafter"/>
</dbReference>
<keyword evidence="5" id="KW-0539">Nucleus</keyword>
<evidence type="ECO:0000256" key="1">
    <source>
        <dbReference type="ARBA" id="ARBA00004123"/>
    </source>
</evidence>
<dbReference type="InterPro" id="IPR013212">
    <property type="entry name" value="Mad3/Bub1_I"/>
</dbReference>
<proteinExistence type="predicted"/>
<dbReference type="InterPro" id="IPR015661">
    <property type="entry name" value="Bub1/Mad3"/>
</dbReference>
<comment type="caution">
    <text evidence="9">The sequence shown here is derived from an EMBL/GenBank/DDBJ whole genome shotgun (WGS) entry which is preliminary data.</text>
</comment>
<keyword evidence="7" id="KW-0137">Centromere</keyword>
<evidence type="ECO:0000256" key="4">
    <source>
        <dbReference type="ARBA" id="ARBA00022838"/>
    </source>
</evidence>
<accession>A0A8T3B1U6</accession>
<dbReference type="FunFam" id="1.25.40.430:FF:000004">
    <property type="entry name" value="Mitotic spindle checkpoint protein BUBR1"/>
    <property type="match status" value="1"/>
</dbReference>
<name>A0A8T3B1U6_DENNO</name>
<organism evidence="9 10">
    <name type="scientific">Dendrobium nobile</name>
    <name type="common">Orchid</name>
    <dbReference type="NCBI Taxonomy" id="94219"/>
    <lineage>
        <taxon>Eukaryota</taxon>
        <taxon>Viridiplantae</taxon>
        <taxon>Streptophyta</taxon>
        <taxon>Embryophyta</taxon>
        <taxon>Tracheophyta</taxon>
        <taxon>Spermatophyta</taxon>
        <taxon>Magnoliopsida</taxon>
        <taxon>Liliopsida</taxon>
        <taxon>Asparagales</taxon>
        <taxon>Orchidaceae</taxon>
        <taxon>Epidendroideae</taxon>
        <taxon>Malaxideae</taxon>
        <taxon>Dendrobiinae</taxon>
        <taxon>Dendrobium</taxon>
    </lineage>
</organism>
<evidence type="ECO:0000259" key="8">
    <source>
        <dbReference type="PROSITE" id="PS51489"/>
    </source>
</evidence>
<dbReference type="SMART" id="SM00777">
    <property type="entry name" value="Mad3_BUB1_I"/>
    <property type="match status" value="1"/>
</dbReference>
<evidence type="ECO:0000256" key="3">
    <source>
        <dbReference type="ARBA" id="ARBA00022454"/>
    </source>
</evidence>
<keyword evidence="10" id="KW-1185">Reference proteome</keyword>
<evidence type="ECO:0000256" key="6">
    <source>
        <dbReference type="ARBA" id="ARBA00023306"/>
    </source>
</evidence>
<keyword evidence="4" id="KW-0995">Kinetochore</keyword>
<dbReference type="Gene3D" id="1.25.40.430">
    <property type="match status" value="1"/>
</dbReference>
<evidence type="ECO:0000313" key="10">
    <source>
        <dbReference type="Proteomes" id="UP000829196"/>
    </source>
</evidence>
<dbReference type="Pfam" id="PF08311">
    <property type="entry name" value="Mad3_BUB1_I"/>
    <property type="match status" value="1"/>
</dbReference>
<dbReference type="EMBL" id="JAGYWB010000012">
    <property type="protein sequence ID" value="KAI0502244.1"/>
    <property type="molecule type" value="Genomic_DNA"/>
</dbReference>
<keyword evidence="6" id="KW-0131">Cell cycle</keyword>
<dbReference type="PANTHER" id="PTHR14030">
    <property type="entry name" value="MITOTIC CHECKPOINT SERINE/THREONINE-PROTEIN KINASE BUB1"/>
    <property type="match status" value="1"/>
</dbReference>
<dbReference type="SMR" id="A0A8T3B1U6"/>
<protein>
    <recommendedName>
        <fullName evidence="8">BUB1 N-terminal domain-containing protein</fullName>
    </recommendedName>
</protein>
<dbReference type="GO" id="GO:0005634">
    <property type="term" value="C:nucleus"/>
    <property type="evidence" value="ECO:0007669"/>
    <property type="project" value="UniProtKB-SubCell"/>
</dbReference>
<dbReference type="Proteomes" id="UP000829196">
    <property type="component" value="Unassembled WGS sequence"/>
</dbReference>
<dbReference type="AlphaFoldDB" id="A0A8T3B1U6"/>
<gene>
    <name evidence="9" type="ORF">KFK09_017191</name>
</gene>
<evidence type="ECO:0000313" key="9">
    <source>
        <dbReference type="EMBL" id="KAI0502244.1"/>
    </source>
</evidence>
<dbReference type="GO" id="GO:0004672">
    <property type="term" value="F:protein kinase activity"/>
    <property type="evidence" value="ECO:0007669"/>
    <property type="project" value="TreeGrafter"/>
</dbReference>
<evidence type="ECO:0000256" key="7">
    <source>
        <dbReference type="ARBA" id="ARBA00023328"/>
    </source>
</evidence>
<dbReference type="GO" id="GO:0000776">
    <property type="term" value="C:kinetochore"/>
    <property type="evidence" value="ECO:0007669"/>
    <property type="project" value="UniProtKB-KW"/>
</dbReference>
<comment type="subcellular location">
    <subcellularLocation>
        <location evidence="2">Chromosome</location>
        <location evidence="2">Centromere</location>
        <location evidence="2">Kinetochore</location>
    </subcellularLocation>
    <subcellularLocation>
        <location evidence="1">Nucleus</location>
    </subcellularLocation>
</comment>
<reference evidence="9" key="1">
    <citation type="journal article" date="2022" name="Front. Genet.">
        <title>Chromosome-Scale Assembly of the Dendrobium nobile Genome Provides Insights Into the Molecular Mechanism of the Biosynthesis of the Medicinal Active Ingredient of Dendrobium.</title>
        <authorList>
            <person name="Xu Q."/>
            <person name="Niu S.-C."/>
            <person name="Li K.-L."/>
            <person name="Zheng P.-J."/>
            <person name="Zhang X.-J."/>
            <person name="Jia Y."/>
            <person name="Liu Y."/>
            <person name="Niu Y.-X."/>
            <person name="Yu L.-H."/>
            <person name="Chen D.-F."/>
            <person name="Zhang G.-Q."/>
        </authorList>
    </citation>
    <scope>NUCLEOTIDE SEQUENCE</scope>
    <source>
        <tissue evidence="9">Leaf</tissue>
    </source>
</reference>
<feature type="domain" description="BUB1 N-terminal" evidence="8">
    <location>
        <begin position="71"/>
        <end position="229"/>
    </location>
</feature>
<evidence type="ECO:0000256" key="2">
    <source>
        <dbReference type="ARBA" id="ARBA00004629"/>
    </source>
</evidence>
<keyword evidence="3" id="KW-0158">Chromosome</keyword>
<sequence>MEKPSSPAAAEFDPEAEFILSKRKTGNEWELYKENVKPLKRGRKVEILNDALKSQANNAARKSLLETRRKMIDAIDEYKGDDPLQPWIDCIKWVQESFPTGGDCSGLVVIYEQCVRNFWHDERYKDDQRYLKVWLEYAENCVDAEVIFQFLQANQIGQSYSAFYAAYALHMEFKKKLQAADEIFNLGIARKAKPLVKLEVEYRKFLGRSMARKKTAEDDLMDNHLHVRSFGTILADGGAGRLPVENAEINRKSRKPLERIDNSKSISIYTDESIGASHLCRKSSINDPSWEYLGSRSSRNKENISVPMKWTSYKVPQKMGARTEPTTLSTRIEVFVDNDSKLEPPKISKCDTPTTLRLQKADNMNLKKETELLKENPLRNFPPSTLR</sequence>
<evidence type="ECO:0000256" key="5">
    <source>
        <dbReference type="ARBA" id="ARBA00023242"/>
    </source>
</evidence>
<dbReference type="OrthoDB" id="248495at2759"/>
<dbReference type="PANTHER" id="PTHR14030:SF19">
    <property type="entry name" value="MITOTIC SPINDLE CHECKPOINT PROTEIN BUBR1"/>
    <property type="match status" value="1"/>
</dbReference>
<dbReference type="GO" id="GO:0007094">
    <property type="term" value="P:mitotic spindle assembly checkpoint signaling"/>
    <property type="evidence" value="ECO:0007669"/>
    <property type="project" value="InterPro"/>
</dbReference>
<dbReference type="PROSITE" id="PS51489">
    <property type="entry name" value="BUB1_N"/>
    <property type="match status" value="1"/>
</dbReference>